<dbReference type="EMBL" id="MLYV02001119">
    <property type="protein sequence ID" value="PSR73019.1"/>
    <property type="molecule type" value="Genomic_DNA"/>
</dbReference>
<feature type="region of interest" description="Disordered" evidence="1">
    <location>
        <begin position="1"/>
        <end position="53"/>
    </location>
</feature>
<accession>A0A2R6NKW4</accession>
<gene>
    <name evidence="2" type="ORF">PHLCEN_2v11123</name>
</gene>
<evidence type="ECO:0000256" key="1">
    <source>
        <dbReference type="SAM" id="MobiDB-lite"/>
    </source>
</evidence>
<dbReference type="Proteomes" id="UP000186601">
    <property type="component" value="Unassembled WGS sequence"/>
</dbReference>
<dbReference type="AlphaFoldDB" id="A0A2R6NKW4"/>
<organism evidence="2 3">
    <name type="scientific">Hermanssonia centrifuga</name>
    <dbReference type="NCBI Taxonomy" id="98765"/>
    <lineage>
        <taxon>Eukaryota</taxon>
        <taxon>Fungi</taxon>
        <taxon>Dikarya</taxon>
        <taxon>Basidiomycota</taxon>
        <taxon>Agaricomycotina</taxon>
        <taxon>Agaricomycetes</taxon>
        <taxon>Polyporales</taxon>
        <taxon>Meruliaceae</taxon>
        <taxon>Hermanssonia</taxon>
    </lineage>
</organism>
<reference evidence="2 3" key="1">
    <citation type="submission" date="2018-02" db="EMBL/GenBank/DDBJ databases">
        <title>Genome sequence of the basidiomycete white-rot fungus Phlebia centrifuga.</title>
        <authorList>
            <person name="Granchi Z."/>
            <person name="Peng M."/>
            <person name="de Vries R.P."/>
            <person name="Hilden K."/>
            <person name="Makela M.R."/>
            <person name="Grigoriev I."/>
            <person name="Riley R."/>
        </authorList>
    </citation>
    <scope>NUCLEOTIDE SEQUENCE [LARGE SCALE GENOMIC DNA]</scope>
    <source>
        <strain evidence="2 3">FBCC195</strain>
    </source>
</reference>
<feature type="compositionally biased region" description="Low complexity" evidence="1">
    <location>
        <begin position="388"/>
        <end position="400"/>
    </location>
</feature>
<feature type="compositionally biased region" description="Basic and acidic residues" evidence="1">
    <location>
        <begin position="88"/>
        <end position="99"/>
    </location>
</feature>
<sequence>MFSTLSSLLPSQLSSAHDKEKDKPPIISPPLSPPAMTTDEQMAAKKKKERTHESFIVVRPPPSKSNHPLNLQVQLVPPTGRAPTLARRSLDSDRTDTELSRTPSNRSEVSAYSSVTSFSTVSSTSTSSARRMIIPLYNLQAHNVMTNVIVDAGTDAKIAKFVKRGLEVIGLAILEPIELSGYARYEDVTNGRHLLSPDMPHTPTSSHLSLNSDNPHDSPPVPTSPAPPTPTPERTGARRLFGKVFRRKDNSPASSGSPTIPSMSLPNEGYPSKRSSLLLNQPLNLPLHGADPPSTPSYPTVLGIQPIIRSPSPAPGTSTSHRRPTSYVWIVRRWLKGPPEGVSTSVESLVEVRLDWTRGAAQSKRGRHSTSTRQREDRRSSTGHHSRTPSTSSHSHGPSPQITDKALERSPSPRHSIRTSTTSEDGGSPQLGEREDDEGDESDPEDSETPWTCHLVVRRLHPHPSHGGAELSSQQPGDVRVKVAAVVPAPHHPKVVALLKIPFPLPDLVLTSRWPSSSATQSHGGRGKPFVDVEARRRIVTPAGVARPATELASPPGTPTQAGIIAGNVGKFAANAGNFLSSGGKALRSNIGGGGSSGAGAGGAGAGGTRGEGTVVSAVLLSAEEIKDVVNCTALWVVVREAFGGVGRVSRKGDGWRIRG</sequence>
<evidence type="ECO:0000313" key="3">
    <source>
        <dbReference type="Proteomes" id="UP000186601"/>
    </source>
</evidence>
<proteinExistence type="predicted"/>
<feature type="compositionally biased region" description="Acidic residues" evidence="1">
    <location>
        <begin position="434"/>
        <end position="448"/>
    </location>
</feature>
<feature type="region of interest" description="Disordered" evidence="1">
    <location>
        <begin position="194"/>
        <end position="275"/>
    </location>
</feature>
<protein>
    <submittedName>
        <fullName evidence="2">Uncharacterized protein</fullName>
    </submittedName>
</protein>
<evidence type="ECO:0000313" key="2">
    <source>
        <dbReference type="EMBL" id="PSR73019.1"/>
    </source>
</evidence>
<dbReference type="OrthoDB" id="2590746at2759"/>
<feature type="region of interest" description="Disordered" evidence="1">
    <location>
        <begin position="76"/>
        <end position="108"/>
    </location>
</feature>
<feature type="compositionally biased region" description="Polar residues" evidence="1">
    <location>
        <begin position="202"/>
        <end position="213"/>
    </location>
</feature>
<feature type="compositionally biased region" description="Pro residues" evidence="1">
    <location>
        <begin position="217"/>
        <end position="231"/>
    </location>
</feature>
<feature type="compositionally biased region" description="Polar residues" evidence="1">
    <location>
        <begin position="251"/>
        <end position="265"/>
    </location>
</feature>
<keyword evidence="3" id="KW-1185">Reference proteome</keyword>
<name>A0A2R6NKW4_9APHY</name>
<feature type="region of interest" description="Disordered" evidence="1">
    <location>
        <begin position="359"/>
        <end position="449"/>
    </location>
</feature>
<feature type="compositionally biased region" description="Low complexity" evidence="1">
    <location>
        <begin position="1"/>
        <end position="15"/>
    </location>
</feature>
<comment type="caution">
    <text evidence="2">The sequence shown here is derived from an EMBL/GenBank/DDBJ whole genome shotgun (WGS) entry which is preliminary data.</text>
</comment>